<accession>A0ABW2TUA5</accession>
<comment type="caution">
    <text evidence="1">The sequence shown here is derived from an EMBL/GenBank/DDBJ whole genome shotgun (WGS) entry which is preliminary data.</text>
</comment>
<dbReference type="InterPro" id="IPR029058">
    <property type="entry name" value="AB_hydrolase_fold"/>
</dbReference>
<evidence type="ECO:0008006" key="3">
    <source>
        <dbReference type="Google" id="ProtNLM"/>
    </source>
</evidence>
<dbReference type="Proteomes" id="UP001596512">
    <property type="component" value="Unassembled WGS sequence"/>
</dbReference>
<dbReference type="EMBL" id="JBHTEY010000004">
    <property type="protein sequence ID" value="MFC7616909.1"/>
    <property type="molecule type" value="Genomic_DNA"/>
</dbReference>
<evidence type="ECO:0000313" key="1">
    <source>
        <dbReference type="EMBL" id="MFC7616909.1"/>
    </source>
</evidence>
<sequence length="228" mass="23891">MPADPVTAVLVHSPYLGPASLRPLADALAALGHPAVLPDLRPSVVTPPVHQRLIGAFADVMSDALPLGPVALVGHSGAGPLLPAFAEEIDDAGGQVRGLVYLDAGLPTPGKSWRDTVPAELYAKFRAMSPDGLLPRWPAWFPGTEVDAAIAEEAPEVPFAFLKEPRPSVEWVGPCGYVLLSGSYDEELAEARERGWPTKALDLAHLAAATDPEPVARAVLEVLLATAG</sequence>
<organism evidence="1 2">
    <name type="scientific">Actinokineospora soli</name>
    <dbReference type="NCBI Taxonomy" id="1048753"/>
    <lineage>
        <taxon>Bacteria</taxon>
        <taxon>Bacillati</taxon>
        <taxon>Actinomycetota</taxon>
        <taxon>Actinomycetes</taxon>
        <taxon>Pseudonocardiales</taxon>
        <taxon>Pseudonocardiaceae</taxon>
        <taxon>Actinokineospora</taxon>
    </lineage>
</organism>
<keyword evidence="2" id="KW-1185">Reference proteome</keyword>
<evidence type="ECO:0000313" key="2">
    <source>
        <dbReference type="Proteomes" id="UP001596512"/>
    </source>
</evidence>
<proteinExistence type="predicted"/>
<dbReference type="SUPFAM" id="SSF53474">
    <property type="entry name" value="alpha/beta-Hydrolases"/>
    <property type="match status" value="1"/>
</dbReference>
<protein>
    <recommendedName>
        <fullName evidence="3">Alpha/beta hydrolase family protein</fullName>
    </recommendedName>
</protein>
<name>A0ABW2TUA5_9PSEU</name>
<dbReference type="Gene3D" id="3.40.50.1820">
    <property type="entry name" value="alpha/beta hydrolase"/>
    <property type="match status" value="1"/>
</dbReference>
<reference evidence="2" key="1">
    <citation type="journal article" date="2019" name="Int. J. Syst. Evol. Microbiol.">
        <title>The Global Catalogue of Microorganisms (GCM) 10K type strain sequencing project: providing services to taxonomists for standard genome sequencing and annotation.</title>
        <authorList>
            <consortium name="The Broad Institute Genomics Platform"/>
            <consortium name="The Broad Institute Genome Sequencing Center for Infectious Disease"/>
            <person name="Wu L."/>
            <person name="Ma J."/>
        </authorList>
    </citation>
    <scope>NUCLEOTIDE SEQUENCE [LARGE SCALE GENOMIC DNA]</scope>
    <source>
        <strain evidence="2">JCM 17695</strain>
    </source>
</reference>
<gene>
    <name evidence="1" type="ORF">ACFQV2_29115</name>
</gene>